<dbReference type="EMBL" id="BAAADO010000003">
    <property type="protein sequence ID" value="GAA0492889.1"/>
    <property type="molecule type" value="Genomic_DNA"/>
</dbReference>
<dbReference type="Proteomes" id="UP001500880">
    <property type="component" value="Unassembled WGS sequence"/>
</dbReference>
<keyword evidence="3" id="KW-1185">Reference proteome</keyword>
<gene>
    <name evidence="2" type="ORF">GCM10008986_19130</name>
</gene>
<evidence type="ECO:0000313" key="3">
    <source>
        <dbReference type="Proteomes" id="UP001500880"/>
    </source>
</evidence>
<reference evidence="2 3" key="1">
    <citation type="journal article" date="2019" name="Int. J. Syst. Evol. Microbiol.">
        <title>The Global Catalogue of Microorganisms (GCM) 10K type strain sequencing project: providing services to taxonomists for standard genome sequencing and annotation.</title>
        <authorList>
            <consortium name="The Broad Institute Genomics Platform"/>
            <consortium name="The Broad Institute Genome Sequencing Center for Infectious Disease"/>
            <person name="Wu L."/>
            <person name="Ma J."/>
        </authorList>
    </citation>
    <scope>NUCLEOTIDE SEQUENCE [LARGE SCALE GENOMIC DNA]</scope>
    <source>
        <strain evidence="2 3">JCM 12389</strain>
    </source>
</reference>
<evidence type="ECO:0000313" key="2">
    <source>
        <dbReference type="EMBL" id="GAA0492889.1"/>
    </source>
</evidence>
<proteinExistence type="predicted"/>
<name>A0ABN1BA50_9BACI</name>
<comment type="caution">
    <text evidence="2">The sequence shown here is derived from an EMBL/GenBank/DDBJ whole genome shotgun (WGS) entry which is preliminary data.</text>
</comment>
<feature type="transmembrane region" description="Helical" evidence="1">
    <location>
        <begin position="30"/>
        <end position="51"/>
    </location>
</feature>
<protein>
    <submittedName>
        <fullName evidence="2">Uncharacterized protein</fullName>
    </submittedName>
</protein>
<keyword evidence="1" id="KW-0812">Transmembrane</keyword>
<accession>A0ABN1BA50</accession>
<keyword evidence="1" id="KW-0472">Membrane</keyword>
<keyword evidence="1" id="KW-1133">Transmembrane helix</keyword>
<feature type="transmembrane region" description="Helical" evidence="1">
    <location>
        <begin position="7"/>
        <end position="24"/>
    </location>
</feature>
<organism evidence="2 3">
    <name type="scientific">Salinibacillus aidingensis</name>
    <dbReference type="NCBI Taxonomy" id="237684"/>
    <lineage>
        <taxon>Bacteria</taxon>
        <taxon>Bacillati</taxon>
        <taxon>Bacillota</taxon>
        <taxon>Bacilli</taxon>
        <taxon>Bacillales</taxon>
        <taxon>Bacillaceae</taxon>
        <taxon>Salinibacillus</taxon>
    </lineage>
</organism>
<evidence type="ECO:0000256" key="1">
    <source>
        <dbReference type="SAM" id="Phobius"/>
    </source>
</evidence>
<sequence>MNNKTRIILVLVLYFLLCIFDYIFTNTIEWKWNILETVVGIVIAWFVIEFLPNKKK</sequence>